<evidence type="ECO:0000313" key="2">
    <source>
        <dbReference type="EMBL" id="SMX53624.1"/>
    </source>
</evidence>
<sequence>MTSIQAYPPTKRPELHLIYASDQLPIPDEAALQRCLDAEGACNLTWVQQDPSKSIGRASLDGHELLIAGLPIPLPPEVIDHTVMVSPWQAQTKAAMRQHRAHISLVYHRGHHDPIEAMIAIYRLACAFANEDLLGIVNTNAWTAHPPADFLKPASIASFRESIPYNLWFGYVRFFTDDPGYWLVTKGHHIFDVPDLAYYVQPAESSDDIIRLFINVFHYLYEEDVFVTAGDTLEVGTSGQQLKFAEVTEWEEVLMGPSGTLVIEKNEA</sequence>
<dbReference type="Pfam" id="PF14080">
    <property type="entry name" value="DUF4261"/>
    <property type="match status" value="1"/>
</dbReference>
<reference evidence="3" key="1">
    <citation type="submission" date="2017-05" db="EMBL/GenBank/DDBJ databases">
        <authorList>
            <person name="Kirkegaard R."/>
            <person name="Mcilroy J S."/>
        </authorList>
    </citation>
    <scope>NUCLEOTIDE SEQUENCE [LARGE SCALE GENOMIC DNA]</scope>
</reference>
<organism evidence="2 3">
    <name type="scientific">Candidatus Brevifilum fermentans</name>
    <dbReference type="NCBI Taxonomy" id="1986204"/>
    <lineage>
        <taxon>Bacteria</taxon>
        <taxon>Bacillati</taxon>
        <taxon>Chloroflexota</taxon>
        <taxon>Anaerolineae</taxon>
        <taxon>Anaerolineales</taxon>
        <taxon>Anaerolineaceae</taxon>
        <taxon>Candidatus Brevifilum</taxon>
    </lineage>
</organism>
<dbReference type="AlphaFoldDB" id="A0A1Y6K1U9"/>
<dbReference type="KEGG" id="abat:CFX1CAM_0558"/>
<name>A0A1Y6K1U9_9CHLR</name>
<proteinExistence type="predicted"/>
<evidence type="ECO:0000259" key="1">
    <source>
        <dbReference type="Pfam" id="PF14080"/>
    </source>
</evidence>
<dbReference type="InterPro" id="IPR025357">
    <property type="entry name" value="DUF4261"/>
</dbReference>
<accession>A0A1Y6K1U9</accession>
<feature type="domain" description="DUF4261" evidence="1">
    <location>
        <begin position="185"/>
        <end position="264"/>
    </location>
</feature>
<keyword evidence="3" id="KW-1185">Reference proteome</keyword>
<dbReference type="Proteomes" id="UP000195514">
    <property type="component" value="Chromosome I"/>
</dbReference>
<dbReference type="RefSeq" id="WP_087861551.1">
    <property type="nucleotide sequence ID" value="NZ_LT859958.1"/>
</dbReference>
<gene>
    <name evidence="2" type="ORF">CFX1CAM_0558</name>
</gene>
<evidence type="ECO:0000313" key="3">
    <source>
        <dbReference type="Proteomes" id="UP000195514"/>
    </source>
</evidence>
<dbReference type="EMBL" id="LT859958">
    <property type="protein sequence ID" value="SMX53624.1"/>
    <property type="molecule type" value="Genomic_DNA"/>
</dbReference>
<protein>
    <recommendedName>
        <fullName evidence="1">DUF4261 domain-containing protein</fullName>
    </recommendedName>
</protein>